<feature type="transmembrane region" description="Helical" evidence="7">
    <location>
        <begin position="335"/>
        <end position="353"/>
    </location>
</feature>
<feature type="transmembrane region" description="Helical" evidence="7">
    <location>
        <begin position="104"/>
        <end position="127"/>
    </location>
</feature>
<feature type="domain" description="Major facilitator superfamily (MFS) profile" evidence="8">
    <location>
        <begin position="14"/>
        <end position="382"/>
    </location>
</feature>
<dbReference type="PROSITE" id="PS50850">
    <property type="entry name" value="MFS"/>
    <property type="match status" value="1"/>
</dbReference>
<keyword evidence="5 7" id="KW-1133">Transmembrane helix</keyword>
<name>A0ABS7DZC9_9GAMM</name>
<feature type="transmembrane region" description="Helical" evidence="7">
    <location>
        <begin position="270"/>
        <end position="288"/>
    </location>
</feature>
<dbReference type="Proteomes" id="UP001195963">
    <property type="component" value="Unassembled WGS sequence"/>
</dbReference>
<evidence type="ECO:0000256" key="4">
    <source>
        <dbReference type="ARBA" id="ARBA00022692"/>
    </source>
</evidence>
<sequence length="392" mass="41762">MIVIENIIETHKNSTFVPVAGLSFFAVASGFLMSLIPLSLSSFGIDSSVVPWLASIFYLGLLIGATCIESIVAKIGHRVAFILFLCVLISTILVMLAIPNAVTWLISRFVAGFAVAGIFVVVESWLLMADSAKQRAKRLGLYMTSLYGGSALGQLGIGPVGVDGFFPYLCVLGLLMLAILPPLLVKSGQPKNEHNQKLRLNEIKKLSRPAILGCLVSGLLLGPIYGLLPVYITSQVDSPEQTGVLMATIILGGMLVQPLVSYLSPKMSKSLLMALFCLFGALAVFGILESRSFMVMAISYMLLGACSFALYPIAITLACDAISMEKIVSATEVMLLSYSVGSVLGPLCATSFSDSPDSVIFYLGGCLTTTCLYMFIKSIEKIHTGQTPVPGA</sequence>
<evidence type="ECO:0000256" key="1">
    <source>
        <dbReference type="ARBA" id="ARBA00004651"/>
    </source>
</evidence>
<evidence type="ECO:0000259" key="8">
    <source>
        <dbReference type="PROSITE" id="PS50850"/>
    </source>
</evidence>
<dbReference type="InterPro" id="IPR036259">
    <property type="entry name" value="MFS_trans_sf"/>
</dbReference>
<comment type="caution">
    <text evidence="9">The sequence shown here is derived from an EMBL/GenBank/DDBJ whole genome shotgun (WGS) entry which is preliminary data.</text>
</comment>
<gene>
    <name evidence="9" type="ORF">K0625_03505</name>
</gene>
<accession>A0ABS7DZC9</accession>
<dbReference type="Pfam" id="PF07690">
    <property type="entry name" value="MFS_1"/>
    <property type="match status" value="1"/>
</dbReference>
<dbReference type="InterPro" id="IPR011701">
    <property type="entry name" value="MFS"/>
</dbReference>
<keyword evidence="10" id="KW-1185">Reference proteome</keyword>
<feature type="transmembrane region" description="Helical" evidence="7">
    <location>
        <begin position="52"/>
        <end position="72"/>
    </location>
</feature>
<evidence type="ECO:0000256" key="7">
    <source>
        <dbReference type="SAM" id="Phobius"/>
    </source>
</evidence>
<comment type="subcellular location">
    <subcellularLocation>
        <location evidence="1">Cell membrane</location>
        <topology evidence="1">Multi-pass membrane protein</topology>
    </subcellularLocation>
</comment>
<feature type="transmembrane region" description="Helical" evidence="7">
    <location>
        <begin position="359"/>
        <end position="376"/>
    </location>
</feature>
<dbReference type="SUPFAM" id="SSF103473">
    <property type="entry name" value="MFS general substrate transporter"/>
    <property type="match status" value="1"/>
</dbReference>
<dbReference type="InterPro" id="IPR020846">
    <property type="entry name" value="MFS_dom"/>
</dbReference>
<evidence type="ECO:0000256" key="6">
    <source>
        <dbReference type="ARBA" id="ARBA00023136"/>
    </source>
</evidence>
<feature type="transmembrane region" description="Helical" evidence="7">
    <location>
        <begin position="165"/>
        <end position="185"/>
    </location>
</feature>
<feature type="transmembrane region" description="Helical" evidence="7">
    <location>
        <begin position="300"/>
        <end position="323"/>
    </location>
</feature>
<dbReference type="EMBL" id="JAHZST010000002">
    <property type="protein sequence ID" value="MBW8182719.1"/>
    <property type="molecule type" value="Genomic_DNA"/>
</dbReference>
<keyword evidence="4 7" id="KW-0812">Transmembrane</keyword>
<feature type="transmembrane region" description="Helical" evidence="7">
    <location>
        <begin position="139"/>
        <end position="159"/>
    </location>
</feature>
<dbReference type="PANTHER" id="PTHR23521">
    <property type="entry name" value="TRANSPORTER MFS SUPERFAMILY"/>
    <property type="match status" value="1"/>
</dbReference>
<dbReference type="Gene3D" id="1.20.1250.20">
    <property type="entry name" value="MFS general substrate transporter like domains"/>
    <property type="match status" value="2"/>
</dbReference>
<dbReference type="PANTHER" id="PTHR23521:SF2">
    <property type="entry name" value="TRANSPORTER MFS SUPERFAMILY"/>
    <property type="match status" value="1"/>
</dbReference>
<reference evidence="9 10" key="1">
    <citation type="submission" date="2021-07" db="EMBL/GenBank/DDBJ databases">
        <title>Shewanella sp. nov, isolated from SCS.</title>
        <authorList>
            <person name="Cao W.R."/>
        </authorList>
    </citation>
    <scope>NUCLEOTIDE SEQUENCE [LARGE SCALE GENOMIC DNA]</scope>
    <source>
        <strain evidence="9 10">NR704-98</strain>
    </source>
</reference>
<dbReference type="InterPro" id="IPR047200">
    <property type="entry name" value="MFS_YcaD-like"/>
</dbReference>
<evidence type="ECO:0000256" key="3">
    <source>
        <dbReference type="ARBA" id="ARBA00022475"/>
    </source>
</evidence>
<feature type="transmembrane region" description="Helical" evidence="7">
    <location>
        <begin position="244"/>
        <end position="263"/>
    </location>
</feature>
<organism evidence="9 10">
    <name type="scientific">Shewanella nanhaiensis</name>
    <dbReference type="NCBI Taxonomy" id="2864872"/>
    <lineage>
        <taxon>Bacteria</taxon>
        <taxon>Pseudomonadati</taxon>
        <taxon>Pseudomonadota</taxon>
        <taxon>Gammaproteobacteria</taxon>
        <taxon>Alteromonadales</taxon>
        <taxon>Shewanellaceae</taxon>
        <taxon>Shewanella</taxon>
    </lineage>
</organism>
<keyword evidence="6 7" id="KW-0472">Membrane</keyword>
<proteinExistence type="predicted"/>
<keyword evidence="3" id="KW-1003">Cell membrane</keyword>
<evidence type="ECO:0000256" key="2">
    <source>
        <dbReference type="ARBA" id="ARBA00022448"/>
    </source>
</evidence>
<keyword evidence="2" id="KW-0813">Transport</keyword>
<feature type="transmembrane region" description="Helical" evidence="7">
    <location>
        <begin position="206"/>
        <end position="232"/>
    </location>
</feature>
<evidence type="ECO:0000313" key="10">
    <source>
        <dbReference type="Proteomes" id="UP001195963"/>
    </source>
</evidence>
<feature type="transmembrane region" description="Helical" evidence="7">
    <location>
        <begin position="79"/>
        <end position="98"/>
    </location>
</feature>
<feature type="transmembrane region" description="Helical" evidence="7">
    <location>
        <begin position="16"/>
        <end position="40"/>
    </location>
</feature>
<dbReference type="CDD" id="cd17477">
    <property type="entry name" value="MFS_YcaD_like"/>
    <property type="match status" value="1"/>
</dbReference>
<protein>
    <submittedName>
        <fullName evidence="9">MFS transporter</fullName>
    </submittedName>
</protein>
<evidence type="ECO:0000256" key="5">
    <source>
        <dbReference type="ARBA" id="ARBA00022989"/>
    </source>
</evidence>
<evidence type="ECO:0000313" key="9">
    <source>
        <dbReference type="EMBL" id="MBW8182719.1"/>
    </source>
</evidence>